<gene>
    <name evidence="2" type="ORF">EI163_12665</name>
</gene>
<evidence type="ECO:0000313" key="2">
    <source>
        <dbReference type="EMBL" id="MBE0404393.1"/>
    </source>
</evidence>
<dbReference type="RefSeq" id="WP_192527937.1">
    <property type="nucleotide sequence ID" value="NZ_RRZC01000013.1"/>
</dbReference>
<sequence>MNKMSLNVTREPEASKKTLTSTKSETKTRNTLFRIRKEDERVIFSSTAFSEEVKDVSGGQCYQALSSSQLLQLERLEIQMMVASQYLYKQYVMCREV</sequence>
<comment type="caution">
    <text evidence="2">The sequence shown here is derived from an EMBL/GenBank/DDBJ whole genome shotgun (WGS) entry which is preliminary data.</text>
</comment>
<accession>A0ABR9FD27</accession>
<dbReference type="Proteomes" id="UP000754821">
    <property type="component" value="Unassembled WGS sequence"/>
</dbReference>
<evidence type="ECO:0000313" key="3">
    <source>
        <dbReference type="Proteomes" id="UP000754821"/>
    </source>
</evidence>
<proteinExistence type="predicted"/>
<feature type="region of interest" description="Disordered" evidence="1">
    <location>
        <begin position="1"/>
        <end position="27"/>
    </location>
</feature>
<protein>
    <submittedName>
        <fullName evidence="2">Uncharacterized protein</fullName>
    </submittedName>
</protein>
<evidence type="ECO:0000256" key="1">
    <source>
        <dbReference type="SAM" id="MobiDB-lite"/>
    </source>
</evidence>
<keyword evidence="3" id="KW-1185">Reference proteome</keyword>
<dbReference type="EMBL" id="RRZC01000013">
    <property type="protein sequence ID" value="MBE0404393.1"/>
    <property type="molecule type" value="Genomic_DNA"/>
</dbReference>
<organism evidence="2 3">
    <name type="scientific">Halomonas citrativorans</name>
    <dbReference type="NCBI Taxonomy" id="2742612"/>
    <lineage>
        <taxon>Bacteria</taxon>
        <taxon>Pseudomonadati</taxon>
        <taxon>Pseudomonadota</taxon>
        <taxon>Gammaproteobacteria</taxon>
        <taxon>Oceanospirillales</taxon>
        <taxon>Halomonadaceae</taxon>
        <taxon>Halomonas</taxon>
    </lineage>
</organism>
<name>A0ABR9FD27_9GAMM</name>
<reference evidence="2 3" key="1">
    <citation type="submission" date="2020-07" db="EMBL/GenBank/DDBJ databases">
        <title>Halophilic bacteria isolated from french cheeses.</title>
        <authorList>
            <person name="Kothe C.I."/>
            <person name="Farah-Kraiem B."/>
            <person name="Renault P."/>
            <person name="Dridi B."/>
        </authorList>
    </citation>
    <scope>NUCLEOTIDE SEQUENCE [LARGE SCALE GENOMIC DNA]</scope>
    <source>
        <strain evidence="2 3">FME16</strain>
    </source>
</reference>